<comment type="caution">
    <text evidence="2">The sequence shown here is derived from an EMBL/GenBank/DDBJ whole genome shotgun (WGS) entry which is preliminary data.</text>
</comment>
<keyword evidence="3" id="KW-1185">Reference proteome</keyword>
<feature type="region of interest" description="Disordered" evidence="1">
    <location>
        <begin position="31"/>
        <end position="98"/>
    </location>
</feature>
<gene>
    <name evidence="2" type="ORF">ILYODFUR_004295</name>
</gene>
<organism evidence="2 3">
    <name type="scientific">Ilyodon furcidens</name>
    <name type="common">goldbreast splitfin</name>
    <dbReference type="NCBI Taxonomy" id="33524"/>
    <lineage>
        <taxon>Eukaryota</taxon>
        <taxon>Metazoa</taxon>
        <taxon>Chordata</taxon>
        <taxon>Craniata</taxon>
        <taxon>Vertebrata</taxon>
        <taxon>Euteleostomi</taxon>
        <taxon>Actinopterygii</taxon>
        <taxon>Neopterygii</taxon>
        <taxon>Teleostei</taxon>
        <taxon>Neoteleostei</taxon>
        <taxon>Acanthomorphata</taxon>
        <taxon>Ovalentaria</taxon>
        <taxon>Atherinomorphae</taxon>
        <taxon>Cyprinodontiformes</taxon>
        <taxon>Goodeidae</taxon>
        <taxon>Ilyodon</taxon>
    </lineage>
</organism>
<reference evidence="2 3" key="1">
    <citation type="submission" date="2021-06" db="EMBL/GenBank/DDBJ databases">
        <authorList>
            <person name="Palmer J.M."/>
        </authorList>
    </citation>
    <scope>NUCLEOTIDE SEQUENCE [LARGE SCALE GENOMIC DNA]</scope>
    <source>
        <strain evidence="3">if_2019</strain>
        <tissue evidence="2">Muscle</tissue>
    </source>
</reference>
<evidence type="ECO:0000313" key="3">
    <source>
        <dbReference type="Proteomes" id="UP001482620"/>
    </source>
</evidence>
<evidence type="ECO:0000256" key="1">
    <source>
        <dbReference type="SAM" id="MobiDB-lite"/>
    </source>
</evidence>
<dbReference type="Proteomes" id="UP001482620">
    <property type="component" value="Unassembled WGS sequence"/>
</dbReference>
<sequence length="120" mass="12750">MTGPGTKASWKVVAGGLVPIFIGHWARGGVHPGQVVSPSQGNTESHRTDNLPLKSDGKSCWLPSSPCKPPSANESNAVHAAQVSRITTQTQDSNQGQLHRGVKPVYMGRKLYCCATLCTQ</sequence>
<evidence type="ECO:0000313" key="2">
    <source>
        <dbReference type="EMBL" id="MEQ2220325.1"/>
    </source>
</evidence>
<accession>A0ABV0SJ99</accession>
<protein>
    <submittedName>
        <fullName evidence="2">Uncharacterized protein</fullName>
    </submittedName>
</protein>
<proteinExistence type="predicted"/>
<name>A0ABV0SJ99_9TELE</name>
<feature type="compositionally biased region" description="Polar residues" evidence="1">
    <location>
        <begin position="84"/>
        <end position="97"/>
    </location>
</feature>
<dbReference type="EMBL" id="JAHRIQ010000234">
    <property type="protein sequence ID" value="MEQ2220325.1"/>
    <property type="molecule type" value="Genomic_DNA"/>
</dbReference>